<gene>
    <name evidence="4" type="ORF">KZC50_15185</name>
</gene>
<dbReference type="InterPro" id="IPR036388">
    <property type="entry name" value="WH-like_DNA-bd_sf"/>
</dbReference>
<organism evidence="4 5">
    <name type="scientific">Microbacterium aurantiacum</name>
    <dbReference type="NCBI Taxonomy" id="162393"/>
    <lineage>
        <taxon>Bacteria</taxon>
        <taxon>Bacillati</taxon>
        <taxon>Actinomycetota</taxon>
        <taxon>Actinomycetes</taxon>
        <taxon>Micrococcales</taxon>
        <taxon>Microbacteriaceae</taxon>
        <taxon>Microbacterium</taxon>
    </lineage>
</organism>
<dbReference type="GeneID" id="301459605"/>
<dbReference type="InterPro" id="IPR036390">
    <property type="entry name" value="WH_DNA-bd_sf"/>
</dbReference>
<feature type="domain" description="HTH deoR-type" evidence="3">
    <location>
        <begin position="31"/>
        <end position="86"/>
    </location>
</feature>
<proteinExistence type="predicted"/>
<dbReference type="PRINTS" id="PR00037">
    <property type="entry name" value="HTHLACR"/>
</dbReference>
<keyword evidence="1" id="KW-0805">Transcription regulation</keyword>
<dbReference type="Gene3D" id="1.10.10.10">
    <property type="entry name" value="Winged helix-like DNA-binding domain superfamily/Winged helix DNA-binding domain"/>
    <property type="match status" value="1"/>
</dbReference>
<dbReference type="GO" id="GO:0003700">
    <property type="term" value="F:DNA-binding transcription factor activity"/>
    <property type="evidence" value="ECO:0007669"/>
    <property type="project" value="InterPro"/>
</dbReference>
<evidence type="ECO:0000256" key="2">
    <source>
        <dbReference type="ARBA" id="ARBA00023163"/>
    </source>
</evidence>
<protein>
    <submittedName>
        <fullName evidence="4">DeoR/GlpR family DNA-binding transcription regulator</fullName>
    </submittedName>
</protein>
<dbReference type="RefSeq" id="WP_310892221.1">
    <property type="nucleotide sequence ID" value="NZ_BAAAGR010000010.1"/>
</dbReference>
<reference evidence="4 5" key="1">
    <citation type="submission" date="2021-06" db="EMBL/GenBank/DDBJ databases">
        <title>Genome-based taxonomic framework of Microbacterium strains isolated from marine environment, the description of four new species and reclassification of four preexisting species.</title>
        <authorList>
            <person name="Lee S.D."/>
            <person name="Kim S.-M."/>
            <person name="Byeon Y.-S."/>
            <person name="Yang H.L."/>
            <person name="Kim I.S."/>
        </authorList>
    </citation>
    <scope>NUCLEOTIDE SEQUENCE [LARGE SCALE GENOMIC DNA]</scope>
    <source>
        <strain evidence="4 5">KACC 20514</strain>
    </source>
</reference>
<dbReference type="Proteomes" id="UP001183582">
    <property type="component" value="Unassembled WGS sequence"/>
</dbReference>
<dbReference type="SMART" id="SM00420">
    <property type="entry name" value="HTH_DEOR"/>
    <property type="match status" value="1"/>
</dbReference>
<dbReference type="SMART" id="SM01134">
    <property type="entry name" value="DeoRC"/>
    <property type="match status" value="1"/>
</dbReference>
<dbReference type="Gene3D" id="3.40.50.1360">
    <property type="match status" value="1"/>
</dbReference>
<dbReference type="GO" id="GO:0003677">
    <property type="term" value="F:DNA binding"/>
    <property type="evidence" value="ECO:0007669"/>
    <property type="project" value="UniProtKB-KW"/>
</dbReference>
<dbReference type="PANTHER" id="PTHR30363">
    <property type="entry name" value="HTH-TYPE TRANSCRIPTIONAL REGULATOR SRLR-RELATED"/>
    <property type="match status" value="1"/>
</dbReference>
<dbReference type="EMBL" id="JAHWXH010000005">
    <property type="protein sequence ID" value="MDS0246941.1"/>
    <property type="molecule type" value="Genomic_DNA"/>
</dbReference>
<accession>A0AAJ2M205</accession>
<dbReference type="PROSITE" id="PS51000">
    <property type="entry name" value="HTH_DEOR_2"/>
    <property type="match status" value="1"/>
</dbReference>
<dbReference type="PANTHER" id="PTHR30363:SF44">
    <property type="entry name" value="AGA OPERON TRANSCRIPTIONAL REPRESSOR-RELATED"/>
    <property type="match status" value="1"/>
</dbReference>
<evidence type="ECO:0000259" key="3">
    <source>
        <dbReference type="PROSITE" id="PS51000"/>
    </source>
</evidence>
<comment type="caution">
    <text evidence="4">The sequence shown here is derived from an EMBL/GenBank/DDBJ whole genome shotgun (WGS) entry which is preliminary data.</text>
</comment>
<name>A0AAJ2M205_9MICO</name>
<dbReference type="InterPro" id="IPR050313">
    <property type="entry name" value="Carb_Metab_HTH_regulators"/>
</dbReference>
<sequence length="302" mass="31722">MSAPVALIFWITYGDRYDQSDDGVNGSVSPASRRRRVVDLLSTREGPVSADDLRSELGVSLVTVRRDLEALEQAGLVIRTHGGALINSLRPERSILERQDTNALAKAEIAVAAARLVPPGATVLLDAGTTTSRLAAELAGITGLTIVTTGVNVLAVLAESDTDATVISAGGTLRKVNQALLGPFAENVVRSIYADIAFIGSDCVDSSRGLSSRTSEQNAMKSLMILQARRPIIVADSSKLGANWSTHWFMPPPGVELLTDSGATEEMITPLVESGAWNILLAEADASSGRAAISRSTSEGIA</sequence>
<dbReference type="SUPFAM" id="SSF46785">
    <property type="entry name" value="Winged helix' DNA-binding domain"/>
    <property type="match status" value="1"/>
</dbReference>
<dbReference type="InterPro" id="IPR014036">
    <property type="entry name" value="DeoR-like_C"/>
</dbReference>
<dbReference type="SUPFAM" id="SSF100950">
    <property type="entry name" value="NagB/RpiA/CoA transferase-like"/>
    <property type="match status" value="1"/>
</dbReference>
<keyword evidence="2" id="KW-0804">Transcription</keyword>
<dbReference type="Pfam" id="PF08220">
    <property type="entry name" value="HTH_DeoR"/>
    <property type="match status" value="1"/>
</dbReference>
<dbReference type="InterPro" id="IPR001034">
    <property type="entry name" value="DeoR_HTH"/>
</dbReference>
<evidence type="ECO:0000313" key="4">
    <source>
        <dbReference type="EMBL" id="MDS0246941.1"/>
    </source>
</evidence>
<dbReference type="Pfam" id="PF00455">
    <property type="entry name" value="DeoRC"/>
    <property type="match status" value="1"/>
</dbReference>
<evidence type="ECO:0000313" key="5">
    <source>
        <dbReference type="Proteomes" id="UP001183582"/>
    </source>
</evidence>
<keyword evidence="4" id="KW-0238">DNA-binding</keyword>
<dbReference type="InterPro" id="IPR037171">
    <property type="entry name" value="NagB/RpiA_transferase-like"/>
</dbReference>
<evidence type="ECO:0000256" key="1">
    <source>
        <dbReference type="ARBA" id="ARBA00023015"/>
    </source>
</evidence>
<dbReference type="AlphaFoldDB" id="A0AAJ2M205"/>